<reference evidence="2 3" key="1">
    <citation type="submission" date="2021-07" db="EMBL/GenBank/DDBJ databases">
        <title>Isolation and characterization of bacteria from a gold mining with a capacity of golden bioaccumulation.</title>
        <authorList>
            <person name="Yang X.J."/>
        </authorList>
    </citation>
    <scope>NUCLEOTIDE SEQUENCE [LARGE SCALE GENOMIC DNA]</scope>
    <source>
        <strain evidence="2 3">Au29</strain>
    </source>
</reference>
<sequence>MSRHNITGSEAFKRGPSIAVRRYRPGGMRRKRARTTMTFIVLGVLAVLALIVAAVAALTPAAAV</sequence>
<protein>
    <submittedName>
        <fullName evidence="2">Uncharacterized protein</fullName>
    </submittedName>
</protein>
<evidence type="ECO:0000313" key="3">
    <source>
        <dbReference type="Proteomes" id="UP000824334"/>
    </source>
</evidence>
<dbReference type="GeneID" id="94376098"/>
<keyword evidence="1" id="KW-0472">Membrane</keyword>
<evidence type="ECO:0000313" key="2">
    <source>
        <dbReference type="EMBL" id="QYC09418.1"/>
    </source>
</evidence>
<dbReference type="Proteomes" id="UP000824334">
    <property type="component" value="Chromosome"/>
</dbReference>
<name>A0ABX8TH37_9CAUL</name>
<evidence type="ECO:0000256" key="1">
    <source>
        <dbReference type="SAM" id="Phobius"/>
    </source>
</evidence>
<keyword evidence="3" id="KW-1185">Reference proteome</keyword>
<dbReference type="RefSeq" id="WP_219355006.1">
    <property type="nucleotide sequence ID" value="NZ_CP080034.1"/>
</dbReference>
<feature type="transmembrane region" description="Helical" evidence="1">
    <location>
        <begin position="39"/>
        <end position="63"/>
    </location>
</feature>
<proteinExistence type="predicted"/>
<dbReference type="EMBL" id="CP080034">
    <property type="protein sequence ID" value="QYC09418.1"/>
    <property type="molecule type" value="Genomic_DNA"/>
</dbReference>
<accession>A0ABX8TH37</accession>
<keyword evidence="1" id="KW-0812">Transmembrane</keyword>
<organism evidence="2 3">
    <name type="scientific">Brevundimonas nasdae</name>
    <dbReference type="NCBI Taxonomy" id="172043"/>
    <lineage>
        <taxon>Bacteria</taxon>
        <taxon>Pseudomonadati</taxon>
        <taxon>Pseudomonadota</taxon>
        <taxon>Alphaproteobacteria</taxon>
        <taxon>Caulobacterales</taxon>
        <taxon>Caulobacteraceae</taxon>
        <taxon>Brevundimonas</taxon>
    </lineage>
</organism>
<keyword evidence="1" id="KW-1133">Transmembrane helix</keyword>
<gene>
    <name evidence="2" type="ORF">KWG56_12510</name>
</gene>